<dbReference type="RefSeq" id="WP_204016023.1">
    <property type="nucleotide sequence ID" value="NZ_BOOG01000021.1"/>
</dbReference>
<sequence length="166" mass="17893">MTNLETLGRHTDHAAKLIAATIERGRRATTTGAAAVILGDLLDVGWRLPPNLGPTPPDPDRPGWHLPRQDAPAFYRDLDPLAQLAYDAGKTPRQVAIKKIALMVSAWFTVRDARAKDPAAFPGWPRDLSAEDHSRRILGALLDTGLTPPADISTEQLGGRAGGDRP</sequence>
<dbReference type="Proteomes" id="UP000610966">
    <property type="component" value="Unassembled WGS sequence"/>
</dbReference>
<keyword evidence="3" id="KW-1185">Reference proteome</keyword>
<dbReference type="AlphaFoldDB" id="A0A8J3R927"/>
<organism evidence="2 3">
    <name type="scientific">Sphaerimonospora thailandensis</name>
    <dbReference type="NCBI Taxonomy" id="795644"/>
    <lineage>
        <taxon>Bacteria</taxon>
        <taxon>Bacillati</taxon>
        <taxon>Actinomycetota</taxon>
        <taxon>Actinomycetes</taxon>
        <taxon>Streptosporangiales</taxon>
        <taxon>Streptosporangiaceae</taxon>
        <taxon>Sphaerimonospora</taxon>
    </lineage>
</organism>
<evidence type="ECO:0000256" key="1">
    <source>
        <dbReference type="SAM" id="MobiDB-lite"/>
    </source>
</evidence>
<name>A0A8J3R927_9ACTN</name>
<gene>
    <name evidence="2" type="ORF">Mth01_25570</name>
</gene>
<comment type="caution">
    <text evidence="2">The sequence shown here is derived from an EMBL/GenBank/DDBJ whole genome shotgun (WGS) entry which is preliminary data.</text>
</comment>
<protein>
    <submittedName>
        <fullName evidence="2">Uncharacterized protein</fullName>
    </submittedName>
</protein>
<evidence type="ECO:0000313" key="3">
    <source>
        <dbReference type="Proteomes" id="UP000610966"/>
    </source>
</evidence>
<evidence type="ECO:0000313" key="2">
    <source>
        <dbReference type="EMBL" id="GIH70304.1"/>
    </source>
</evidence>
<proteinExistence type="predicted"/>
<dbReference type="EMBL" id="BOOG01000021">
    <property type="protein sequence ID" value="GIH70304.1"/>
    <property type="molecule type" value="Genomic_DNA"/>
</dbReference>
<feature type="region of interest" description="Disordered" evidence="1">
    <location>
        <begin position="145"/>
        <end position="166"/>
    </location>
</feature>
<accession>A0A8J3R927</accession>
<reference evidence="2" key="1">
    <citation type="submission" date="2021-01" db="EMBL/GenBank/DDBJ databases">
        <title>Whole genome shotgun sequence of Sphaerimonospora thailandensis NBRC 107569.</title>
        <authorList>
            <person name="Komaki H."/>
            <person name="Tamura T."/>
        </authorList>
    </citation>
    <scope>NUCLEOTIDE SEQUENCE</scope>
    <source>
        <strain evidence="2">NBRC 107569</strain>
    </source>
</reference>